<name>A0A1G7YLZ3_9PROT</name>
<evidence type="ECO:0000256" key="4">
    <source>
        <dbReference type="SAM" id="SignalP"/>
    </source>
</evidence>
<dbReference type="GO" id="GO:0030246">
    <property type="term" value="F:carbohydrate binding"/>
    <property type="evidence" value="ECO:0007669"/>
    <property type="project" value="UniProtKB-ARBA"/>
</dbReference>
<dbReference type="AlphaFoldDB" id="A0A1G7YLZ3"/>
<dbReference type="Proteomes" id="UP000217076">
    <property type="component" value="Unassembled WGS sequence"/>
</dbReference>
<accession>A0A1G7YLZ3</accession>
<reference evidence="7" key="1">
    <citation type="submission" date="2016-10" db="EMBL/GenBank/DDBJ databases">
        <authorList>
            <person name="Varghese N."/>
            <person name="Submissions S."/>
        </authorList>
    </citation>
    <scope>NUCLEOTIDE SEQUENCE [LARGE SCALE GENOMIC DNA]</scope>
    <source>
        <strain evidence="7">930I</strain>
    </source>
</reference>
<dbReference type="PANTHER" id="PTHR46847:SF1">
    <property type="entry name" value="D-ALLOSE-BINDING PERIPLASMIC PROTEIN-RELATED"/>
    <property type="match status" value="1"/>
</dbReference>
<dbReference type="EMBL" id="FNCV01000003">
    <property type="protein sequence ID" value="SDG96840.1"/>
    <property type="molecule type" value="Genomic_DNA"/>
</dbReference>
<dbReference type="GO" id="GO:0030313">
    <property type="term" value="C:cell envelope"/>
    <property type="evidence" value="ECO:0007669"/>
    <property type="project" value="UniProtKB-SubCell"/>
</dbReference>
<keyword evidence="7" id="KW-1185">Reference proteome</keyword>
<evidence type="ECO:0000313" key="7">
    <source>
        <dbReference type="Proteomes" id="UP000217076"/>
    </source>
</evidence>
<dbReference type="InterPro" id="IPR025997">
    <property type="entry name" value="SBP_2_dom"/>
</dbReference>
<dbReference type="SUPFAM" id="SSF53822">
    <property type="entry name" value="Periplasmic binding protein-like I"/>
    <property type="match status" value="1"/>
</dbReference>
<evidence type="ECO:0000259" key="5">
    <source>
        <dbReference type="Pfam" id="PF13407"/>
    </source>
</evidence>
<organism evidence="6 7">
    <name type="scientific">Roseospirillum parvum</name>
    <dbReference type="NCBI Taxonomy" id="83401"/>
    <lineage>
        <taxon>Bacteria</taxon>
        <taxon>Pseudomonadati</taxon>
        <taxon>Pseudomonadota</taxon>
        <taxon>Alphaproteobacteria</taxon>
        <taxon>Rhodospirillales</taxon>
        <taxon>Rhodospirillaceae</taxon>
        <taxon>Roseospirillum</taxon>
    </lineage>
</organism>
<dbReference type="STRING" id="83401.SAMN05421742_103330"/>
<comment type="subcellular location">
    <subcellularLocation>
        <location evidence="1">Cell envelope</location>
    </subcellularLocation>
</comment>
<feature type="signal peptide" evidence="4">
    <location>
        <begin position="1"/>
        <end position="19"/>
    </location>
</feature>
<comment type="similarity">
    <text evidence="2">Belongs to the bacterial solute-binding protein 2 family.</text>
</comment>
<dbReference type="Pfam" id="PF13407">
    <property type="entry name" value="Peripla_BP_4"/>
    <property type="match status" value="1"/>
</dbReference>
<protein>
    <submittedName>
        <fullName evidence="6">Autoinducer 2-binding protein LuxP</fullName>
    </submittedName>
</protein>
<feature type="domain" description="Periplasmic binding protein" evidence="5">
    <location>
        <begin position="68"/>
        <end position="326"/>
    </location>
</feature>
<dbReference type="Gene3D" id="3.40.50.2300">
    <property type="match status" value="2"/>
</dbReference>
<evidence type="ECO:0000313" key="6">
    <source>
        <dbReference type="EMBL" id="SDG96840.1"/>
    </source>
</evidence>
<keyword evidence="3 4" id="KW-0732">Signal</keyword>
<proteinExistence type="inferred from homology"/>
<feature type="chain" id="PRO_5011666797" evidence="4">
    <location>
        <begin position="20"/>
        <end position="376"/>
    </location>
</feature>
<dbReference type="InterPro" id="IPR028082">
    <property type="entry name" value="Peripla_BP_I"/>
</dbReference>
<evidence type="ECO:0000256" key="1">
    <source>
        <dbReference type="ARBA" id="ARBA00004196"/>
    </source>
</evidence>
<sequence length="376" mass="40384">MPGVLALLLVLSPATPAPAQEFAAQVHDLEHYLGLEPGRRAISEGFAAQVAADTPPVVAALPPSPLRIAIIYPGNQVSDYWRRSVAALTARLEQSGLPYTLDSHFTAAGTEVRRQEAYIMEALDHDPDYMVFTLDALRHKTIIERIIGRGGTRLILQNITTPLKDWEGYQPFLYVGFDHATGARMLADHLIERTGGQGSYAVFYGPPGYVSQMRGDTFIRHIESGSDLELQATYYVGFDRAKARRAALDLLRESPDTSFVYACSTDIALGVADAIAELGLGDRVLVNGWGGGSAELAALAAGDLNVTVLRMNDDNGVAMADAIALAESGRAGQVPTVFAGQMALVTEQTDAATLAALTRHAFRYSDPETAAPSERP</sequence>
<evidence type="ECO:0000256" key="2">
    <source>
        <dbReference type="ARBA" id="ARBA00007639"/>
    </source>
</evidence>
<evidence type="ECO:0000256" key="3">
    <source>
        <dbReference type="ARBA" id="ARBA00022729"/>
    </source>
</evidence>
<dbReference type="PANTHER" id="PTHR46847">
    <property type="entry name" value="D-ALLOSE-BINDING PERIPLASMIC PROTEIN-RELATED"/>
    <property type="match status" value="1"/>
</dbReference>
<gene>
    <name evidence="6" type="ORF">SAMN05421742_103330</name>
</gene>
<dbReference type="RefSeq" id="WP_176787687.1">
    <property type="nucleotide sequence ID" value="NZ_FNCV01000003.1"/>
</dbReference>